<dbReference type="EMBL" id="BGPR01004681">
    <property type="protein sequence ID" value="GBN02152.1"/>
    <property type="molecule type" value="Genomic_DNA"/>
</dbReference>
<dbReference type="Proteomes" id="UP000499080">
    <property type="component" value="Unassembled WGS sequence"/>
</dbReference>
<keyword evidence="2" id="KW-1185">Reference proteome</keyword>
<protein>
    <submittedName>
        <fullName evidence="1">Uncharacterized protein</fullName>
    </submittedName>
</protein>
<dbReference type="AlphaFoldDB" id="A0A4Y2KJE9"/>
<name>A0A4Y2KJE9_ARAVE</name>
<organism evidence="1 2">
    <name type="scientific">Araneus ventricosus</name>
    <name type="common">Orbweaver spider</name>
    <name type="synonym">Epeira ventricosa</name>
    <dbReference type="NCBI Taxonomy" id="182803"/>
    <lineage>
        <taxon>Eukaryota</taxon>
        <taxon>Metazoa</taxon>
        <taxon>Ecdysozoa</taxon>
        <taxon>Arthropoda</taxon>
        <taxon>Chelicerata</taxon>
        <taxon>Arachnida</taxon>
        <taxon>Araneae</taxon>
        <taxon>Araneomorphae</taxon>
        <taxon>Entelegynae</taxon>
        <taxon>Araneoidea</taxon>
        <taxon>Araneidae</taxon>
        <taxon>Araneus</taxon>
    </lineage>
</organism>
<reference evidence="1 2" key="1">
    <citation type="journal article" date="2019" name="Sci. Rep.">
        <title>Orb-weaving spider Araneus ventricosus genome elucidates the spidroin gene catalogue.</title>
        <authorList>
            <person name="Kono N."/>
            <person name="Nakamura H."/>
            <person name="Ohtoshi R."/>
            <person name="Moran D.A.P."/>
            <person name="Shinohara A."/>
            <person name="Yoshida Y."/>
            <person name="Fujiwara M."/>
            <person name="Mori M."/>
            <person name="Tomita M."/>
            <person name="Arakawa K."/>
        </authorList>
    </citation>
    <scope>NUCLEOTIDE SEQUENCE [LARGE SCALE GENOMIC DNA]</scope>
</reference>
<comment type="caution">
    <text evidence="1">The sequence shown here is derived from an EMBL/GenBank/DDBJ whole genome shotgun (WGS) entry which is preliminary data.</text>
</comment>
<sequence length="109" mass="11947">MLILFSNGLGNPLRFCACAGRSYFHQNRGKVKNGRVFVAWSNKELRKFAHMSQCLTPLSGVKSSKSASLGILKRPVQVVIAASKILFYNLLTFNKASSGTLTYCLATDS</sequence>
<gene>
    <name evidence="1" type="ORF">AVEN_150587_1</name>
</gene>
<accession>A0A4Y2KJE9</accession>
<evidence type="ECO:0000313" key="2">
    <source>
        <dbReference type="Proteomes" id="UP000499080"/>
    </source>
</evidence>
<proteinExistence type="predicted"/>
<evidence type="ECO:0000313" key="1">
    <source>
        <dbReference type="EMBL" id="GBN02152.1"/>
    </source>
</evidence>